<dbReference type="EMBL" id="LPUR01000001">
    <property type="protein sequence ID" value="KXH84675.1"/>
    <property type="molecule type" value="Genomic_DNA"/>
</dbReference>
<accession>A0A135WIH5</accession>
<dbReference type="Proteomes" id="UP001634154">
    <property type="component" value="Unassembled WGS sequence"/>
</dbReference>
<protein>
    <submittedName>
        <fullName evidence="2">Acyltransferase</fullName>
        <ecNumber evidence="2">2.3.1.-</ecNumber>
    </submittedName>
</protein>
<evidence type="ECO:0000313" key="3">
    <source>
        <dbReference type="Proteomes" id="UP000070513"/>
    </source>
</evidence>
<dbReference type="InterPro" id="IPR001451">
    <property type="entry name" value="Hexapep"/>
</dbReference>
<reference evidence="2 4" key="4">
    <citation type="submission" date="2024-12" db="EMBL/GenBank/DDBJ databases">
        <title>Draft genome sequence of Chryseobacterium kwangjuense AG447.</title>
        <authorList>
            <person name="Cheptsov V.S."/>
            <person name="Belov A."/>
            <person name="Zavarzina A.G."/>
        </authorList>
    </citation>
    <scope>NUCLEOTIDE SEQUENCE [LARGE SCALE GENOMIC DNA]</scope>
    <source>
        <strain evidence="2 4">AG447</strain>
    </source>
</reference>
<dbReference type="RefSeq" id="WP_062647700.1">
    <property type="nucleotide sequence ID" value="NZ_JBJXVJ010000001.1"/>
</dbReference>
<dbReference type="Proteomes" id="UP000070513">
    <property type="component" value="Unassembled WGS sequence"/>
</dbReference>
<reference evidence="1 3" key="3">
    <citation type="journal article" date="2016" name="Genome Announc.">
        <title>Draft Genome Sequence of a Biocontrol Rhizobacterium, Chryseobacterium kwangjuense Strain KJ1R5, Isolated from Pepper (Capsicum annuum).</title>
        <authorList>
            <person name="Jeong J.J."/>
            <person name="Park H."/>
            <person name="Park B.H."/>
            <person name="Mannaa M."/>
            <person name="Sang M.K."/>
            <person name="Choi I.G."/>
            <person name="Kim K.D."/>
        </authorList>
    </citation>
    <scope>NUCLEOTIDE SEQUENCE [LARGE SCALE GENOMIC DNA]</scope>
    <source>
        <strain evidence="1 3">KJ1R5</strain>
    </source>
</reference>
<evidence type="ECO:0000313" key="4">
    <source>
        <dbReference type="Proteomes" id="UP001634154"/>
    </source>
</evidence>
<keyword evidence="2" id="KW-0012">Acyltransferase</keyword>
<dbReference type="EMBL" id="JBJXVJ010000001">
    <property type="protein sequence ID" value="MFN1215986.1"/>
    <property type="molecule type" value="Genomic_DNA"/>
</dbReference>
<name>A0A135WIH5_9FLAO</name>
<comment type="caution">
    <text evidence="1">The sequence shown here is derived from an EMBL/GenBank/DDBJ whole genome shotgun (WGS) entry which is preliminary data.</text>
</comment>
<organism evidence="1 3">
    <name type="scientific">Chryseobacterium kwangjuense</name>
    <dbReference type="NCBI Taxonomy" id="267125"/>
    <lineage>
        <taxon>Bacteria</taxon>
        <taxon>Pseudomonadati</taxon>
        <taxon>Bacteroidota</taxon>
        <taxon>Flavobacteriia</taxon>
        <taxon>Flavobacteriales</taxon>
        <taxon>Weeksellaceae</taxon>
        <taxon>Chryseobacterium group</taxon>
        <taxon>Chryseobacterium</taxon>
    </lineage>
</organism>
<gene>
    <name evidence="2" type="ORF">ACKW6Q_03265</name>
    <name evidence="1" type="ORF">AU378_02625</name>
</gene>
<keyword evidence="4" id="KW-1185">Reference proteome</keyword>
<reference evidence="3" key="1">
    <citation type="submission" date="2015-12" db="EMBL/GenBank/DDBJ databases">
        <title>Genome sequence of a biocontrol rhizobacterium Chryseobacterium kwangjuense strain KJ1R5 isolated from pepper (Capsicum annuum L.).</title>
        <authorList>
            <person name="Jeong J.-J."/>
            <person name="Park H."/>
            <person name="Mannaa M."/>
            <person name="Sang M.K."/>
            <person name="Choi I.-G."/>
            <person name="Kim K.D."/>
        </authorList>
    </citation>
    <scope>NUCLEOTIDE SEQUENCE [LARGE SCALE GENOMIC DNA]</scope>
    <source>
        <strain evidence="3">KJ1R5</strain>
    </source>
</reference>
<dbReference type="CDD" id="cd04647">
    <property type="entry name" value="LbH_MAT_like"/>
    <property type="match status" value="1"/>
</dbReference>
<keyword evidence="2" id="KW-0808">Transferase</keyword>
<dbReference type="SUPFAM" id="SSF51161">
    <property type="entry name" value="Trimeric LpxA-like enzymes"/>
    <property type="match status" value="1"/>
</dbReference>
<dbReference type="Pfam" id="PF14602">
    <property type="entry name" value="Hexapep_2"/>
    <property type="match status" value="2"/>
</dbReference>
<dbReference type="EC" id="2.3.1.-" evidence="2"/>
<dbReference type="InterPro" id="IPR011004">
    <property type="entry name" value="Trimer_LpxA-like_sf"/>
</dbReference>
<dbReference type="AlphaFoldDB" id="A0A135WIH5"/>
<proteinExistence type="predicted"/>
<evidence type="ECO:0000313" key="1">
    <source>
        <dbReference type="EMBL" id="KXH84675.1"/>
    </source>
</evidence>
<dbReference type="InterPro" id="IPR051159">
    <property type="entry name" value="Hexapeptide_acetyltransf"/>
</dbReference>
<dbReference type="Gene3D" id="2.160.10.10">
    <property type="entry name" value="Hexapeptide repeat proteins"/>
    <property type="match status" value="1"/>
</dbReference>
<evidence type="ECO:0000313" key="2">
    <source>
        <dbReference type="EMBL" id="MFN1215986.1"/>
    </source>
</evidence>
<sequence length="193" mass="21281">MLQKINNKILNLFLSSYYKKLKGIDFLGKVHFKATPVIFKHQEARIVIGKNTLINSSKKKYHINMYSACKLLADRPQAEIIIGENCRIHGTCIHAVKKIQIGNNCLIAANTNIIDSNGHILAMDHPIDRLTIADEGKPVIIEDNVWIGSNVTILGGTIIREGAVIMAGSVVKGEVPAKSIYGTDSFKVIKQYG</sequence>
<dbReference type="OrthoDB" id="9801697at2"/>
<dbReference type="GO" id="GO:0016746">
    <property type="term" value="F:acyltransferase activity"/>
    <property type="evidence" value="ECO:0007669"/>
    <property type="project" value="UniProtKB-KW"/>
</dbReference>
<reference evidence="1" key="2">
    <citation type="submission" date="2015-12" db="EMBL/GenBank/DDBJ databases">
        <authorList>
            <person name="Shamseldin A."/>
            <person name="Moawad H."/>
            <person name="Abd El-Rahim W.M."/>
            <person name="Sadowsky M.J."/>
        </authorList>
    </citation>
    <scope>NUCLEOTIDE SEQUENCE</scope>
    <source>
        <strain evidence="1">KJ1R5</strain>
    </source>
</reference>
<dbReference type="PANTHER" id="PTHR23416">
    <property type="entry name" value="SIALIC ACID SYNTHASE-RELATED"/>
    <property type="match status" value="1"/>
</dbReference>